<dbReference type="Pfam" id="PF00561">
    <property type="entry name" value="Abhydrolase_1"/>
    <property type="match status" value="1"/>
</dbReference>
<protein>
    <submittedName>
        <fullName evidence="3">Alpha/beta-hydrolase</fullName>
    </submittedName>
</protein>
<dbReference type="Proteomes" id="UP000249497">
    <property type="component" value="Unassembled WGS sequence"/>
</dbReference>
<dbReference type="Gene3D" id="1.10.10.800">
    <property type="match status" value="1"/>
</dbReference>
<feature type="domain" description="AB hydrolase-1" evidence="2">
    <location>
        <begin position="29"/>
        <end position="277"/>
    </location>
</feature>
<evidence type="ECO:0000259" key="2">
    <source>
        <dbReference type="Pfam" id="PF00561"/>
    </source>
</evidence>
<gene>
    <name evidence="3" type="ORF">BO86DRAFT_414405</name>
</gene>
<accession>A0A8T8WJR0</accession>
<dbReference type="EMBL" id="KZ824920">
    <property type="protein sequence ID" value="RAH75740.1"/>
    <property type="molecule type" value="Genomic_DNA"/>
</dbReference>
<name>A0A8T8WJR0_ASPJA</name>
<reference evidence="3 4" key="1">
    <citation type="submission" date="2018-02" db="EMBL/GenBank/DDBJ databases">
        <title>The genomes of Aspergillus section Nigri reveals drivers in fungal speciation.</title>
        <authorList>
            <consortium name="DOE Joint Genome Institute"/>
            <person name="Vesth T.C."/>
            <person name="Nybo J."/>
            <person name="Theobald S."/>
            <person name="Brandl J."/>
            <person name="Frisvad J.C."/>
            <person name="Nielsen K.F."/>
            <person name="Lyhne E.K."/>
            <person name="Kogle M.E."/>
            <person name="Kuo A."/>
            <person name="Riley R."/>
            <person name="Clum A."/>
            <person name="Nolan M."/>
            <person name="Lipzen A."/>
            <person name="Salamov A."/>
            <person name="Henrissat B."/>
            <person name="Wiebenga A."/>
            <person name="De vries R.P."/>
            <person name="Grigoriev I.V."/>
            <person name="Mortensen U.H."/>
            <person name="Andersen M.R."/>
            <person name="Baker S.E."/>
        </authorList>
    </citation>
    <scope>NUCLEOTIDE SEQUENCE [LARGE SCALE GENOMIC DNA]</scope>
    <source>
        <strain evidence="3 4">CBS 114.51</strain>
    </source>
</reference>
<sequence>MNRRDVEFPGFDGLTLRGWLYPAGPNRPCIILTHGFAGLKEQFLPDFAGHFQAAGYGAMVYDHRHYGSSDGTPRNHTDPILQARDYSAALDYVSLLPEVDPAKVIFWGSSLSGGVAIYAASIDPRAQGVVVQCPFPSSESLVTDLKEPIRKAFADRAATTTTAGQEPAMIPASPYASTTPRAAKEASMVADPDIVAYYAELDRRNIPRGSRVTMQSLLGIAGFEPKAFIGRISPRPLLMILGALERTIPIDLQLRAFEEAGQPKQLHLIQDQGHFGLYHSKGFKENIEIQLRWLKEVVGV</sequence>
<dbReference type="GeneID" id="37178533"/>
<dbReference type="InterPro" id="IPR000073">
    <property type="entry name" value="AB_hydrolase_1"/>
</dbReference>
<dbReference type="RefSeq" id="XP_025521634.1">
    <property type="nucleotide sequence ID" value="XM_025674841.1"/>
</dbReference>
<evidence type="ECO:0000256" key="1">
    <source>
        <dbReference type="ARBA" id="ARBA00029464"/>
    </source>
</evidence>
<dbReference type="PANTHER" id="PTHR47751">
    <property type="entry name" value="SUPERFAMILY HYDROLASE, PUTATIVE (AFU_ORTHOLOGUE AFUA_2G16580)-RELATED"/>
    <property type="match status" value="1"/>
</dbReference>
<dbReference type="InterPro" id="IPR029058">
    <property type="entry name" value="AB_hydrolase_fold"/>
</dbReference>
<dbReference type="OrthoDB" id="2498029at2759"/>
<evidence type="ECO:0000313" key="4">
    <source>
        <dbReference type="Proteomes" id="UP000249497"/>
    </source>
</evidence>
<dbReference type="PANTHER" id="PTHR47751:SF2">
    <property type="entry name" value="DLTD N-TERMINAL DOMAIN PROTEIN (AFU_ORTHOLOGUE AFUA_8G00380)-RELATED"/>
    <property type="match status" value="1"/>
</dbReference>
<keyword evidence="4" id="KW-1185">Reference proteome</keyword>
<evidence type="ECO:0000313" key="3">
    <source>
        <dbReference type="EMBL" id="RAH75740.1"/>
    </source>
</evidence>
<dbReference type="InterPro" id="IPR051411">
    <property type="entry name" value="Polyketide_trans_af380"/>
</dbReference>
<dbReference type="SUPFAM" id="SSF53474">
    <property type="entry name" value="alpha/beta-Hydrolases"/>
    <property type="match status" value="1"/>
</dbReference>
<organism evidence="3 4">
    <name type="scientific">Aspergillus japonicus CBS 114.51</name>
    <dbReference type="NCBI Taxonomy" id="1448312"/>
    <lineage>
        <taxon>Eukaryota</taxon>
        <taxon>Fungi</taxon>
        <taxon>Dikarya</taxon>
        <taxon>Ascomycota</taxon>
        <taxon>Pezizomycotina</taxon>
        <taxon>Eurotiomycetes</taxon>
        <taxon>Eurotiomycetidae</taxon>
        <taxon>Eurotiales</taxon>
        <taxon>Aspergillaceae</taxon>
        <taxon>Aspergillus</taxon>
        <taxon>Aspergillus subgen. Circumdati</taxon>
    </lineage>
</organism>
<comment type="similarity">
    <text evidence="1">Belongs to the polyketide transferase af380 family.</text>
</comment>
<dbReference type="Gene3D" id="3.40.50.1820">
    <property type="entry name" value="alpha/beta hydrolase"/>
    <property type="match status" value="1"/>
</dbReference>
<dbReference type="AlphaFoldDB" id="A0A8T8WJR0"/>
<proteinExistence type="inferred from homology"/>